<dbReference type="GO" id="GO:0005524">
    <property type="term" value="F:ATP binding"/>
    <property type="evidence" value="ECO:0007669"/>
    <property type="project" value="UniProtKB-KW"/>
</dbReference>
<gene>
    <name evidence="4" type="ORF">JR050_17635</name>
</gene>
<reference evidence="4 5" key="1">
    <citation type="submission" date="2021-02" db="EMBL/GenBank/DDBJ databases">
        <title>Bacillus sp. RD4P76, an endophyte from a halophyte.</title>
        <authorList>
            <person name="Sun J.-Q."/>
        </authorList>
    </citation>
    <scope>NUCLEOTIDE SEQUENCE [LARGE SCALE GENOMIC DNA]</scope>
    <source>
        <strain evidence="4 5">RD4P76</strain>
    </source>
</reference>
<evidence type="ECO:0000256" key="2">
    <source>
        <dbReference type="ARBA" id="ARBA00022840"/>
    </source>
</evidence>
<keyword evidence="5" id="KW-1185">Reference proteome</keyword>
<dbReference type="RefSeq" id="WP_204204964.1">
    <property type="nucleotide sequence ID" value="NZ_JAFELM010000043.1"/>
</dbReference>
<dbReference type="InterPro" id="IPR003439">
    <property type="entry name" value="ABC_transporter-like_ATP-bd"/>
</dbReference>
<keyword evidence="1" id="KW-0547">Nucleotide-binding</keyword>
<organism evidence="4 5">
    <name type="scientific">Bacillus suaedaesalsae</name>
    <dbReference type="NCBI Taxonomy" id="2810349"/>
    <lineage>
        <taxon>Bacteria</taxon>
        <taxon>Bacillati</taxon>
        <taxon>Bacillota</taxon>
        <taxon>Bacilli</taxon>
        <taxon>Bacillales</taxon>
        <taxon>Bacillaceae</taxon>
        <taxon>Bacillus</taxon>
    </lineage>
</organism>
<dbReference type="PANTHER" id="PTHR42855:SF2">
    <property type="entry name" value="DRUG RESISTANCE ABC TRANSPORTER,ATP-BINDING PROTEIN"/>
    <property type="match status" value="1"/>
</dbReference>
<evidence type="ECO:0000259" key="3">
    <source>
        <dbReference type="PROSITE" id="PS50893"/>
    </source>
</evidence>
<dbReference type="Pfam" id="PF12848">
    <property type="entry name" value="ABC_tran_Xtn"/>
    <property type="match status" value="1"/>
</dbReference>
<feature type="domain" description="ABC transporter" evidence="3">
    <location>
        <begin position="326"/>
        <end position="514"/>
    </location>
</feature>
<dbReference type="SUPFAM" id="SSF52540">
    <property type="entry name" value="P-loop containing nucleoside triphosphate hydrolases"/>
    <property type="match status" value="2"/>
</dbReference>
<dbReference type="SMART" id="SM00382">
    <property type="entry name" value="AAA"/>
    <property type="match status" value="2"/>
</dbReference>
<dbReference type="Proteomes" id="UP001518925">
    <property type="component" value="Unassembled WGS sequence"/>
</dbReference>
<dbReference type="PROSITE" id="PS00211">
    <property type="entry name" value="ABC_TRANSPORTER_1"/>
    <property type="match status" value="2"/>
</dbReference>
<dbReference type="InterPro" id="IPR051309">
    <property type="entry name" value="ABCF_ATPase"/>
</dbReference>
<dbReference type="CDD" id="cd03221">
    <property type="entry name" value="ABCF_EF-3"/>
    <property type="match status" value="2"/>
</dbReference>
<accession>A0ABS2DM51</accession>
<feature type="domain" description="ABC transporter" evidence="3">
    <location>
        <begin position="4"/>
        <end position="259"/>
    </location>
</feature>
<dbReference type="InterPro" id="IPR017871">
    <property type="entry name" value="ABC_transporter-like_CS"/>
</dbReference>
<dbReference type="Pfam" id="PF00005">
    <property type="entry name" value="ABC_tran"/>
    <property type="match status" value="2"/>
</dbReference>
<dbReference type="InterPro" id="IPR027417">
    <property type="entry name" value="P-loop_NTPase"/>
</dbReference>
<dbReference type="Gene3D" id="3.40.50.300">
    <property type="entry name" value="P-loop containing nucleotide triphosphate hydrolases"/>
    <property type="match status" value="2"/>
</dbReference>
<dbReference type="PROSITE" id="PS50893">
    <property type="entry name" value="ABC_TRANSPORTER_2"/>
    <property type="match status" value="2"/>
</dbReference>
<evidence type="ECO:0000313" key="5">
    <source>
        <dbReference type="Proteomes" id="UP001518925"/>
    </source>
</evidence>
<evidence type="ECO:0000256" key="1">
    <source>
        <dbReference type="ARBA" id="ARBA00022741"/>
    </source>
</evidence>
<dbReference type="EMBL" id="JAFELM010000043">
    <property type="protein sequence ID" value="MBM6619486.1"/>
    <property type="molecule type" value="Genomic_DNA"/>
</dbReference>
<sequence>MSIVEVQNVTHYYGDKLVFRNIDFRLLNNERVGLVGPNGAGKSTLLQLLTGKVVPDEGRINWLPNIQVGYLEQHIDLVGGITIQEYLRSAFQHLYNAESKMLELSTQMGNCTSEKLEKLLIQFSRLQELLDVHDFYLIDSKVDEIAAGLGILALGMDSDVSQLSGGQRTKLLLAKLLLEEPAVLLLDEPTNYLDFEHIEWLKDYLKGYPHSFILISHDTTFLNEVINVVYHLEHKQLTRYVGNYVKFIEAHEFRKQQIFTQYDRQQQEIQKLETYIAKNKVRASTSKQAKAREKKLMKIDRIEKPNPLPKPRFAFNVSERPASLIVEVEDLVVGFERPLLPAMSFSLKRGEKIAITGHNGIGKSTTLKTMMGELQPLSGKITFGQNVRPAYFAQEWNTTSDQTPMNYIWSLHEKMTQKEVRQSLARCGLRTEHIFQPLHTLSGGEQTRVRICELMLEKSNWLILDEPTNHLDVQAKEVLSAALKSYEGTIIVVSHEPEFFSEWVDQVWNMEKWR</sequence>
<dbReference type="InterPro" id="IPR032781">
    <property type="entry name" value="ABC_tran_Xtn"/>
</dbReference>
<dbReference type="InterPro" id="IPR003593">
    <property type="entry name" value="AAA+_ATPase"/>
</dbReference>
<dbReference type="PANTHER" id="PTHR42855">
    <property type="entry name" value="ABC TRANSPORTER ATP-BINDING SUBUNIT"/>
    <property type="match status" value="1"/>
</dbReference>
<proteinExistence type="predicted"/>
<name>A0ABS2DM51_9BACI</name>
<keyword evidence="2 4" id="KW-0067">ATP-binding</keyword>
<evidence type="ECO:0000313" key="4">
    <source>
        <dbReference type="EMBL" id="MBM6619486.1"/>
    </source>
</evidence>
<comment type="caution">
    <text evidence="4">The sequence shown here is derived from an EMBL/GenBank/DDBJ whole genome shotgun (WGS) entry which is preliminary data.</text>
</comment>
<protein>
    <submittedName>
        <fullName evidence="4">ABC-F family ATP-binding cassette domain-containing protein</fullName>
    </submittedName>
</protein>